<reference evidence="3 4" key="1">
    <citation type="submission" date="2020-05" db="EMBL/GenBank/DDBJ databases">
        <title>Whole Genome Sequences of Enterobacteriales Associated with the International Space Station.</title>
        <authorList>
            <person name="Bharadwaj A."/>
            <person name="Daudu R."/>
            <person name="Singh N."/>
            <person name="Wood J."/>
            <person name="Debieu M."/>
            <person name="Mason C."/>
            <person name="Wang C."/>
            <person name="Venkateswaran K."/>
        </authorList>
    </citation>
    <scope>NUCLEOTIDE SEQUENCE [LARGE SCALE GENOMIC DNA]</scope>
    <source>
        <strain evidence="3 4">IF5SW-B1</strain>
    </source>
</reference>
<name>A0A7Y6NCG0_9GAMM</name>
<gene>
    <name evidence="3" type="ORF">HU668_05530</name>
</gene>
<evidence type="ECO:0000259" key="1">
    <source>
        <dbReference type="Pfam" id="PF04993"/>
    </source>
</evidence>
<dbReference type="Proteomes" id="UP000566985">
    <property type="component" value="Unassembled WGS sequence"/>
</dbReference>
<dbReference type="SUPFAM" id="SSF159894">
    <property type="entry name" value="YgaC/TfoX-N like"/>
    <property type="match status" value="1"/>
</dbReference>
<dbReference type="GeneID" id="57344400"/>
<dbReference type="InterPro" id="IPR047525">
    <property type="entry name" value="TfoX-like"/>
</dbReference>
<dbReference type="InterPro" id="IPR007076">
    <property type="entry name" value="TfoX_N"/>
</dbReference>
<sequence length="209" mass="23564">MKKLNPIIERSRAQLAPLGSIESRTQFGGYALAVERVVFALVNNDALYLRASEPLRKYIAQRPLEPLIFRKRGVLVSLNYYRVDDALWHAPAHLLTLSAASLETAREEQQRKQLSLRLKDLPNLSVRMEMMLHEAGILNVQHLYEIGAKQCWLKLKAVNQHVGLQTLLALEGAISGHHYAALPQAVRAELNAWFQRTVLMTLNPKGGVN</sequence>
<dbReference type="EMBL" id="JABWPM010000003">
    <property type="protein sequence ID" value="NUY95921.1"/>
    <property type="molecule type" value="Genomic_DNA"/>
</dbReference>
<dbReference type="InterPro" id="IPR007077">
    <property type="entry name" value="TfoX_C"/>
</dbReference>
<dbReference type="Gene3D" id="1.10.150.20">
    <property type="entry name" value="5' to 3' exonuclease, C-terminal subdomain"/>
    <property type="match status" value="1"/>
</dbReference>
<accession>A0A7Y6NCG0</accession>
<protein>
    <submittedName>
        <fullName evidence="3">TfoX/Sxy family DNA transformation protein</fullName>
    </submittedName>
</protein>
<comment type="caution">
    <text evidence="3">The sequence shown here is derived from an EMBL/GenBank/DDBJ whole genome shotgun (WGS) entry which is preliminary data.</text>
</comment>
<organism evidence="3 4">
    <name type="scientific">Pantoea brenneri</name>
    <dbReference type="NCBI Taxonomy" id="472694"/>
    <lineage>
        <taxon>Bacteria</taxon>
        <taxon>Pseudomonadati</taxon>
        <taxon>Pseudomonadota</taxon>
        <taxon>Gammaproteobacteria</taxon>
        <taxon>Enterobacterales</taxon>
        <taxon>Erwiniaceae</taxon>
        <taxon>Pantoea</taxon>
    </lineage>
</organism>
<feature type="domain" description="TfoX N-terminal" evidence="1">
    <location>
        <begin position="14"/>
        <end position="104"/>
    </location>
</feature>
<dbReference type="AlphaFoldDB" id="A0A7Y6NCG0"/>
<feature type="domain" description="TfoX C-terminal" evidence="2">
    <location>
        <begin position="117"/>
        <end position="193"/>
    </location>
</feature>
<evidence type="ECO:0000313" key="3">
    <source>
        <dbReference type="EMBL" id="NUY95921.1"/>
    </source>
</evidence>
<dbReference type="Pfam" id="PF04993">
    <property type="entry name" value="TfoX_N"/>
    <property type="match status" value="1"/>
</dbReference>
<evidence type="ECO:0000259" key="2">
    <source>
        <dbReference type="Pfam" id="PF04994"/>
    </source>
</evidence>
<dbReference type="GO" id="GO:0030420">
    <property type="term" value="P:establishment of competence for transformation"/>
    <property type="evidence" value="ECO:0007669"/>
    <property type="project" value="InterPro"/>
</dbReference>
<dbReference type="InterPro" id="IPR026256">
    <property type="entry name" value="TfoX-like_gammaprotbact"/>
</dbReference>
<proteinExistence type="predicted"/>
<dbReference type="RefSeq" id="WP_069728124.1">
    <property type="nucleotide sequence ID" value="NZ_JABWPE010000004.1"/>
</dbReference>
<dbReference type="Pfam" id="PF04994">
    <property type="entry name" value="TfoX_C"/>
    <property type="match status" value="1"/>
</dbReference>
<dbReference type="PANTHER" id="PTHR36121">
    <property type="entry name" value="PROTEIN SXY"/>
    <property type="match status" value="1"/>
</dbReference>
<dbReference type="PIRSF" id="PIRSF028788">
    <property type="entry name" value="TfoX_Sxy"/>
    <property type="match status" value="1"/>
</dbReference>
<dbReference type="Gene3D" id="3.30.1460.30">
    <property type="entry name" value="YgaC/TfoX-N like chaperone"/>
    <property type="match status" value="1"/>
</dbReference>
<evidence type="ECO:0000313" key="4">
    <source>
        <dbReference type="Proteomes" id="UP000566985"/>
    </source>
</evidence>
<dbReference type="PANTHER" id="PTHR36121:SF1">
    <property type="entry name" value="PROTEIN SXY"/>
    <property type="match status" value="1"/>
</dbReference>